<name>A0AAV4LNP8_BABCB</name>
<proteinExistence type="predicted"/>
<dbReference type="EMBL" id="BPLF01000001">
    <property type="protein sequence ID" value="GIX61368.1"/>
    <property type="molecule type" value="Genomic_DNA"/>
</dbReference>
<protein>
    <submittedName>
        <fullName evidence="2">Uncharacterized protein</fullName>
    </submittedName>
</protein>
<comment type="caution">
    <text evidence="2">The sequence shown here is derived from an EMBL/GenBank/DDBJ whole genome shotgun (WGS) entry which is preliminary data.</text>
</comment>
<evidence type="ECO:0000313" key="2">
    <source>
        <dbReference type="EMBL" id="GIX61368.1"/>
    </source>
</evidence>
<sequence>MVSLARLRSSQRRGGDAFAQHRCGLHFEHGLGADARVRPAGPHGLRHLRRGALSVPQDGGVHAVAHVGAHRRAEALEHVGRHALDSDLAQRHEGVLPVVVEEGELAGPRVAGRGPNAVEVPLQEGGLEDDGRVGEDVRAGVLVEGRNGEHVEESRQQALGDELVVVGVETPPDLQRGVGLDLALRPPAAVGVDGEEDAVVAEAADDPDGEPGVLVEGPDLAVPGGLALGEEAHAALGSDALELVGERGVAVLDHLLPVEDVGDRPALQEQVHELLLGVPVVADQRVRRVVHVAAHRLHAPGGEHGEREGHDAHLAHQQVEVLQQVRGDVCDVVELYVHVVGVVDDGVSRARQVLRGIRAAPAGVTCRRSGSKRMTV</sequence>
<evidence type="ECO:0000313" key="3">
    <source>
        <dbReference type="Proteomes" id="UP001497744"/>
    </source>
</evidence>
<dbReference type="GeneID" id="94192851"/>
<evidence type="ECO:0000256" key="1">
    <source>
        <dbReference type="SAM" id="MobiDB-lite"/>
    </source>
</evidence>
<accession>A0AAV4LNP8</accession>
<feature type="region of interest" description="Disordered" evidence="1">
    <location>
        <begin position="110"/>
        <end position="131"/>
    </location>
</feature>
<gene>
    <name evidence="2" type="ORF">BcabD6B2_08030</name>
</gene>
<keyword evidence="3" id="KW-1185">Reference proteome</keyword>
<dbReference type="Proteomes" id="UP001497744">
    <property type="component" value="Unassembled WGS sequence"/>
</dbReference>
<organism evidence="2 3">
    <name type="scientific">Babesia caballi</name>
    <dbReference type="NCBI Taxonomy" id="5871"/>
    <lineage>
        <taxon>Eukaryota</taxon>
        <taxon>Sar</taxon>
        <taxon>Alveolata</taxon>
        <taxon>Apicomplexa</taxon>
        <taxon>Aconoidasida</taxon>
        <taxon>Piroplasmida</taxon>
        <taxon>Babesiidae</taxon>
        <taxon>Babesia</taxon>
    </lineage>
</organism>
<dbReference type="AlphaFoldDB" id="A0AAV4LNP8"/>
<reference evidence="2 3" key="1">
    <citation type="submission" date="2021-06" db="EMBL/GenBank/DDBJ databases">
        <title>Genome sequence of Babesia caballi.</title>
        <authorList>
            <person name="Yamagishi J."/>
            <person name="Kidaka T."/>
            <person name="Ochi A."/>
        </authorList>
    </citation>
    <scope>NUCLEOTIDE SEQUENCE [LARGE SCALE GENOMIC DNA]</scope>
    <source>
        <strain evidence="2">USDA-D6B2</strain>
    </source>
</reference>
<dbReference type="RefSeq" id="XP_067713439.1">
    <property type="nucleotide sequence ID" value="XM_067857338.1"/>
</dbReference>